<sequence>MSAPKTLEEIAAACPGTLAVAVRGPGAPGPAVNADVELPLASVGKLLLLAEVAMSLEGGILDAEEPVELVDDDYCGGSGLLLGLSQRRWTVGDLALLTAAVSDNTATNALLRRVGLDRVNAAAAALGLTRTRLLDRIREPRTPADPPTFALGTARELAGLASLVGGGAGWQVQLREWMLANTDHGLVPALLRHDLEAAWLANKTGTDEGIRTDVGLMGGVAYAVLAHGPAGSEQALVHAVRQAGLFIARLRP</sequence>
<dbReference type="PANTHER" id="PTHR35333">
    <property type="entry name" value="BETA-LACTAMASE"/>
    <property type="match status" value="1"/>
</dbReference>
<organism evidence="2 3">
    <name type="scientific">Nonomuraea wenchangensis</name>
    <dbReference type="NCBI Taxonomy" id="568860"/>
    <lineage>
        <taxon>Bacteria</taxon>
        <taxon>Bacillati</taxon>
        <taxon>Actinomycetota</taxon>
        <taxon>Actinomycetes</taxon>
        <taxon>Streptosporangiales</taxon>
        <taxon>Streptosporangiaceae</taxon>
        <taxon>Nonomuraea</taxon>
    </lineage>
</organism>
<dbReference type="PANTHER" id="PTHR35333:SF4">
    <property type="entry name" value="SLR0121 PROTEIN"/>
    <property type="match status" value="1"/>
</dbReference>
<dbReference type="InterPro" id="IPR045155">
    <property type="entry name" value="Beta-lactam_cat"/>
</dbReference>
<evidence type="ECO:0000259" key="1">
    <source>
        <dbReference type="Pfam" id="PF13354"/>
    </source>
</evidence>
<proteinExistence type="predicted"/>
<dbReference type="STRING" id="568860.SAMN05421811_102279"/>
<dbReference type="EMBL" id="FOHX01000002">
    <property type="protein sequence ID" value="SET17666.1"/>
    <property type="molecule type" value="Genomic_DNA"/>
</dbReference>
<dbReference type="SUPFAM" id="SSF56601">
    <property type="entry name" value="beta-lactamase/transpeptidase-like"/>
    <property type="match status" value="1"/>
</dbReference>
<evidence type="ECO:0000313" key="2">
    <source>
        <dbReference type="EMBL" id="SET17666.1"/>
    </source>
</evidence>
<dbReference type="AlphaFoldDB" id="A0A1I0CEC7"/>
<protein>
    <submittedName>
        <fullName evidence="2">Beta-lactamase class A</fullName>
    </submittedName>
</protein>
<dbReference type="InterPro" id="IPR012338">
    <property type="entry name" value="Beta-lactam/transpept-like"/>
</dbReference>
<dbReference type="GO" id="GO:0046677">
    <property type="term" value="P:response to antibiotic"/>
    <property type="evidence" value="ECO:0007669"/>
    <property type="project" value="InterPro"/>
</dbReference>
<dbReference type="Pfam" id="PF13354">
    <property type="entry name" value="Beta-lactamase2"/>
    <property type="match status" value="1"/>
</dbReference>
<dbReference type="Proteomes" id="UP000199361">
    <property type="component" value="Unassembled WGS sequence"/>
</dbReference>
<gene>
    <name evidence="2" type="ORF">SAMN05421811_102279</name>
</gene>
<accession>A0A1I0CEC7</accession>
<dbReference type="GO" id="GO:0008800">
    <property type="term" value="F:beta-lactamase activity"/>
    <property type="evidence" value="ECO:0007669"/>
    <property type="project" value="InterPro"/>
</dbReference>
<dbReference type="RefSeq" id="WP_091077797.1">
    <property type="nucleotide sequence ID" value="NZ_FOHX01000002.1"/>
</dbReference>
<keyword evidence="3" id="KW-1185">Reference proteome</keyword>
<feature type="domain" description="Beta-lactamase class A catalytic" evidence="1">
    <location>
        <begin position="31"/>
        <end position="218"/>
    </location>
</feature>
<reference evidence="2 3" key="1">
    <citation type="submission" date="2016-10" db="EMBL/GenBank/DDBJ databases">
        <authorList>
            <person name="de Groot N.N."/>
        </authorList>
    </citation>
    <scope>NUCLEOTIDE SEQUENCE [LARGE SCALE GENOMIC DNA]</scope>
    <source>
        <strain evidence="2 3">CGMCC 4.5598</strain>
    </source>
</reference>
<dbReference type="GO" id="GO:0030655">
    <property type="term" value="P:beta-lactam antibiotic catabolic process"/>
    <property type="evidence" value="ECO:0007669"/>
    <property type="project" value="InterPro"/>
</dbReference>
<evidence type="ECO:0000313" key="3">
    <source>
        <dbReference type="Proteomes" id="UP000199361"/>
    </source>
</evidence>
<dbReference type="Gene3D" id="3.40.710.10">
    <property type="entry name" value="DD-peptidase/beta-lactamase superfamily"/>
    <property type="match status" value="1"/>
</dbReference>
<dbReference type="OrthoDB" id="3673924at2"/>
<name>A0A1I0CEC7_9ACTN</name>
<dbReference type="InterPro" id="IPR000871">
    <property type="entry name" value="Beta-lactam_class-A"/>
</dbReference>